<sequence>MQGDEATPGICETKSQMRFLNGTERDLTLDFVSKEQLDNGFIPWTADSFGDPWNHSEAVIALILGGRYEEAYKGLVWLLSSQNHDGSLCQFYMASGVKEPRRDLNCCAYPFLALLLGVRAGVLDPLEPRLKAFIKASARYILSYQYGDGGFPWAVDPDGKMYHGRLLSASSSMVTSLRAGVLLGEMLDEDLYELESAAKSLASLIKESSPEGFLDKQAWAMDWYYPILAVGSELKDLDFKVEHLFERHLERGLGICCLSTSRWVTTAETAEFAMALSLIGRSEEAVEILTGTFALRRPDGSYFTGVTIPGLTSFPHEECSTYSAAAVVIADAVISAEGNDLLSALMNAVSDASLR</sequence>
<evidence type="ECO:0000313" key="1">
    <source>
        <dbReference type="EMBL" id="SHE87237.1"/>
    </source>
</evidence>
<proteinExistence type="predicted"/>
<gene>
    <name evidence="1" type="ORF">SAMN02745225_01855</name>
</gene>
<dbReference type="RefSeq" id="WP_072791661.1">
    <property type="nucleotide sequence ID" value="NZ_FQUL01000032.1"/>
</dbReference>
<keyword evidence="2" id="KW-1185">Reference proteome</keyword>
<dbReference type="Proteomes" id="UP000184295">
    <property type="component" value="Unassembled WGS sequence"/>
</dbReference>
<dbReference type="InterPro" id="IPR008928">
    <property type="entry name" value="6-hairpin_glycosidase_sf"/>
</dbReference>
<dbReference type="EMBL" id="FQUL01000032">
    <property type="protein sequence ID" value="SHE87237.1"/>
    <property type="molecule type" value="Genomic_DNA"/>
</dbReference>
<dbReference type="Gene3D" id="1.50.10.20">
    <property type="match status" value="1"/>
</dbReference>
<protein>
    <recommendedName>
        <fullName evidence="3">Prenyltransferase and squalene oxidase repeat-containing protein</fullName>
    </recommendedName>
</protein>
<evidence type="ECO:0000313" key="2">
    <source>
        <dbReference type="Proteomes" id="UP000184295"/>
    </source>
</evidence>
<dbReference type="SUPFAM" id="SSF48208">
    <property type="entry name" value="Six-hairpin glycosidases"/>
    <property type="match status" value="1"/>
</dbReference>
<accession>A0A1M4X1I3</accession>
<dbReference type="AlphaFoldDB" id="A0A1M4X1I3"/>
<dbReference type="OrthoDB" id="5175804at2"/>
<evidence type="ECO:0008006" key="3">
    <source>
        <dbReference type="Google" id="ProtNLM"/>
    </source>
</evidence>
<name>A0A1M4X1I3_9ACTN</name>
<organism evidence="1 2">
    <name type="scientific">Ferrithrix thermotolerans DSM 19514</name>
    <dbReference type="NCBI Taxonomy" id="1121881"/>
    <lineage>
        <taxon>Bacteria</taxon>
        <taxon>Bacillati</taxon>
        <taxon>Actinomycetota</taxon>
        <taxon>Acidimicrobiia</taxon>
        <taxon>Acidimicrobiales</taxon>
        <taxon>Acidimicrobiaceae</taxon>
        <taxon>Ferrithrix</taxon>
    </lineage>
</organism>
<dbReference type="GO" id="GO:0005975">
    <property type="term" value="P:carbohydrate metabolic process"/>
    <property type="evidence" value="ECO:0007669"/>
    <property type="project" value="InterPro"/>
</dbReference>
<reference evidence="2" key="1">
    <citation type="submission" date="2016-11" db="EMBL/GenBank/DDBJ databases">
        <authorList>
            <person name="Varghese N."/>
            <person name="Submissions S."/>
        </authorList>
    </citation>
    <scope>NUCLEOTIDE SEQUENCE [LARGE SCALE GENOMIC DNA]</scope>
    <source>
        <strain evidence="2">DSM 19514</strain>
    </source>
</reference>
<dbReference type="STRING" id="1121881.SAMN02745225_01855"/>